<dbReference type="SUPFAM" id="SSF53927">
    <property type="entry name" value="Cytidine deaminase-like"/>
    <property type="match status" value="2"/>
</dbReference>
<organism evidence="11 12">
    <name type="scientific">Rosenbergiella nectarea</name>
    <dbReference type="NCBI Taxonomy" id="988801"/>
    <lineage>
        <taxon>Bacteria</taxon>
        <taxon>Pseudomonadati</taxon>
        <taxon>Pseudomonadota</taxon>
        <taxon>Gammaproteobacteria</taxon>
        <taxon>Enterobacterales</taxon>
        <taxon>Erwiniaceae</taxon>
        <taxon>Rosenbergiella</taxon>
    </lineage>
</organism>
<dbReference type="InterPro" id="IPR016193">
    <property type="entry name" value="Cytidine_deaminase-like"/>
</dbReference>
<feature type="active site" description="Proton donor" evidence="6 7">
    <location>
        <position position="104"/>
    </location>
</feature>
<dbReference type="HAMAP" id="MF_01558">
    <property type="entry name" value="Cyt_deam"/>
    <property type="match status" value="1"/>
</dbReference>
<dbReference type="GO" id="GO:0005829">
    <property type="term" value="C:cytosol"/>
    <property type="evidence" value="ECO:0007669"/>
    <property type="project" value="TreeGrafter"/>
</dbReference>
<evidence type="ECO:0000256" key="4">
    <source>
        <dbReference type="ARBA" id="ARBA00022801"/>
    </source>
</evidence>
<dbReference type="Pfam" id="PF08211">
    <property type="entry name" value="dCMP_cyt_deam_2"/>
    <property type="match status" value="1"/>
</dbReference>
<feature type="binding site" evidence="6 9">
    <location>
        <position position="129"/>
    </location>
    <ligand>
        <name>Zn(2+)</name>
        <dbReference type="ChEBI" id="CHEBI:29105"/>
        <note>catalytic</note>
    </ligand>
</feature>
<dbReference type="CDD" id="cd01283">
    <property type="entry name" value="cytidine_deaminase"/>
    <property type="match status" value="1"/>
</dbReference>
<feature type="binding site" evidence="6 9">
    <location>
        <position position="132"/>
    </location>
    <ligand>
        <name>Zn(2+)</name>
        <dbReference type="ChEBI" id="CHEBI:29105"/>
        <note>catalytic</note>
    </ligand>
</feature>
<proteinExistence type="inferred from homology"/>
<dbReference type="PIRSF" id="PIRSF006334">
    <property type="entry name" value="Cdd_plus_pseudo"/>
    <property type="match status" value="1"/>
</dbReference>
<dbReference type="InterPro" id="IPR050202">
    <property type="entry name" value="Cyt/Deoxycyt_deaminase"/>
</dbReference>
<keyword evidence="3 6" id="KW-0479">Metal-binding</keyword>
<dbReference type="OrthoDB" id="9795347at2"/>
<dbReference type="InterPro" id="IPR002125">
    <property type="entry name" value="CMP_dCMP_dom"/>
</dbReference>
<dbReference type="PROSITE" id="PS00903">
    <property type="entry name" value="CYT_DCMP_DEAMINASES_1"/>
    <property type="match status" value="1"/>
</dbReference>
<comment type="similarity">
    <text evidence="1 6">Belongs to the cytidine and deoxycytidylate deaminase family.</text>
</comment>
<comment type="function">
    <text evidence="6">This enzyme scavenges exogenous and endogenous cytidine and 2'-deoxycytidine for UMP synthesis.</text>
</comment>
<dbReference type="STRING" id="988801.SAMN05216522_11360"/>
<evidence type="ECO:0000259" key="10">
    <source>
        <dbReference type="PROSITE" id="PS51747"/>
    </source>
</evidence>
<dbReference type="GO" id="GO:0042802">
    <property type="term" value="F:identical protein binding"/>
    <property type="evidence" value="ECO:0007669"/>
    <property type="project" value="UniProtKB-ARBA"/>
</dbReference>
<evidence type="ECO:0000256" key="6">
    <source>
        <dbReference type="HAMAP-Rule" id="MF_01558"/>
    </source>
</evidence>
<comment type="catalytic activity">
    <reaction evidence="6">
        <text>2'-deoxycytidine + H2O + H(+) = 2'-deoxyuridine + NH4(+)</text>
        <dbReference type="Rhea" id="RHEA:13433"/>
        <dbReference type="ChEBI" id="CHEBI:15377"/>
        <dbReference type="ChEBI" id="CHEBI:15378"/>
        <dbReference type="ChEBI" id="CHEBI:15698"/>
        <dbReference type="ChEBI" id="CHEBI:16450"/>
        <dbReference type="ChEBI" id="CHEBI:28938"/>
        <dbReference type="EC" id="3.5.4.5"/>
    </reaction>
</comment>
<dbReference type="GO" id="GO:0072527">
    <property type="term" value="P:pyrimidine-containing compound metabolic process"/>
    <property type="evidence" value="ECO:0007669"/>
    <property type="project" value="UniProtKB-ARBA"/>
</dbReference>
<dbReference type="Gene3D" id="3.40.140.10">
    <property type="entry name" value="Cytidine Deaminase, domain 2"/>
    <property type="match status" value="2"/>
</dbReference>
<evidence type="ECO:0000313" key="11">
    <source>
        <dbReference type="EMBL" id="SER18035.1"/>
    </source>
</evidence>
<reference evidence="12" key="1">
    <citation type="submission" date="2016-10" db="EMBL/GenBank/DDBJ databases">
        <authorList>
            <person name="Varghese N."/>
            <person name="Submissions S."/>
        </authorList>
    </citation>
    <scope>NUCLEOTIDE SEQUENCE [LARGE SCALE GENOMIC DNA]</scope>
    <source>
        <strain evidence="12">8N4</strain>
    </source>
</reference>
<comment type="cofactor">
    <cofactor evidence="6 9">
        <name>Zn(2+)</name>
        <dbReference type="ChEBI" id="CHEBI:29105"/>
    </cofactor>
    <text evidence="6 9">Binds 1 zinc ion.</text>
</comment>
<dbReference type="NCBIfam" id="NF006537">
    <property type="entry name" value="PRK09027.1"/>
    <property type="match status" value="1"/>
</dbReference>
<dbReference type="Pfam" id="PF00383">
    <property type="entry name" value="dCMP_cyt_deam_1"/>
    <property type="match status" value="1"/>
</dbReference>
<evidence type="ECO:0000256" key="7">
    <source>
        <dbReference type="PIRSR" id="PIRSR006334-1"/>
    </source>
</evidence>
<protein>
    <recommendedName>
        <fullName evidence="6">Cytidine deaminase</fullName>
        <ecNumber evidence="6">3.5.4.5</ecNumber>
    </recommendedName>
    <alternativeName>
        <fullName evidence="6">Cytidine aminohydrolase</fullName>
        <shortName evidence="6">CDA</shortName>
    </alternativeName>
</protein>
<dbReference type="GO" id="GO:0055086">
    <property type="term" value="P:nucleobase-containing small molecule metabolic process"/>
    <property type="evidence" value="ECO:0007669"/>
    <property type="project" value="UniProtKB-ARBA"/>
</dbReference>
<dbReference type="GO" id="GO:0004126">
    <property type="term" value="F:cytidine deaminase activity"/>
    <property type="evidence" value="ECO:0007669"/>
    <property type="project" value="UniProtKB-UniRule"/>
</dbReference>
<feature type="domain" description="CMP/dCMP-type deaminase" evidence="10">
    <location>
        <begin position="186"/>
        <end position="296"/>
    </location>
</feature>
<comment type="catalytic activity">
    <reaction evidence="6">
        <text>cytidine + H2O + H(+) = uridine + NH4(+)</text>
        <dbReference type="Rhea" id="RHEA:16069"/>
        <dbReference type="ChEBI" id="CHEBI:15377"/>
        <dbReference type="ChEBI" id="CHEBI:15378"/>
        <dbReference type="ChEBI" id="CHEBI:16704"/>
        <dbReference type="ChEBI" id="CHEBI:17562"/>
        <dbReference type="ChEBI" id="CHEBI:28938"/>
        <dbReference type="EC" id="3.5.4.5"/>
    </reaction>
</comment>
<dbReference type="EMBL" id="FOGC01000013">
    <property type="protein sequence ID" value="SER18035.1"/>
    <property type="molecule type" value="Genomic_DNA"/>
</dbReference>
<dbReference type="Proteomes" id="UP000242515">
    <property type="component" value="Unassembled WGS sequence"/>
</dbReference>
<evidence type="ECO:0000256" key="5">
    <source>
        <dbReference type="ARBA" id="ARBA00022833"/>
    </source>
</evidence>
<dbReference type="NCBIfam" id="TIGR01355">
    <property type="entry name" value="cyt_deam_dimer"/>
    <property type="match status" value="1"/>
</dbReference>
<sequence length="296" mass="31597">MNDSLLNALQRCTPRLGEALRPYVMADTFKASFSAEEVSALQQASGLSATELALALLPLAASYAITPLSHFNVGAIAQGISGRWYLGANMEFASAPIQQTIHAEQSAINHAWMCNEPQLTAVTVNYTPCGHCRQFMNELNSAQQLTIHLPGCAPQTLHDYLPNAFGPKDLGITDTLFDPQAHPFAAQSDPLIEAAIDAASQSYAPYTRAYSGIALQIDGEHWVTGRYAENAAFNPSLPPLQSALIMLQLQGYPVSAITRAVLVEVSDAALSQQSASAAILTALGGYSLETVTVFSK</sequence>
<dbReference type="InterPro" id="IPR006263">
    <property type="entry name" value="Cyt_deam_dimer"/>
</dbReference>
<dbReference type="PANTHER" id="PTHR11644">
    <property type="entry name" value="CYTIDINE DEAMINASE"/>
    <property type="match status" value="1"/>
</dbReference>
<dbReference type="PANTHER" id="PTHR11644:SF2">
    <property type="entry name" value="CYTIDINE DEAMINASE"/>
    <property type="match status" value="1"/>
</dbReference>
<name>A0A1H9M3I9_9GAMM</name>
<dbReference type="InterPro" id="IPR013171">
    <property type="entry name" value="Cyd/dCyd_deaminase_Zn-bd"/>
</dbReference>
<dbReference type="FunFam" id="3.40.140.10:FF:000007">
    <property type="entry name" value="Cytidine deaminase"/>
    <property type="match status" value="1"/>
</dbReference>
<evidence type="ECO:0000256" key="1">
    <source>
        <dbReference type="ARBA" id="ARBA00006576"/>
    </source>
</evidence>
<dbReference type="EC" id="3.5.4.5" evidence="6"/>
<evidence type="ECO:0000256" key="2">
    <source>
        <dbReference type="ARBA" id="ARBA00011738"/>
    </source>
</evidence>
<dbReference type="InterPro" id="IPR016192">
    <property type="entry name" value="APOBEC/CMP_deaminase_Zn-bd"/>
</dbReference>
<keyword evidence="12" id="KW-1185">Reference proteome</keyword>
<dbReference type="GO" id="GO:0008270">
    <property type="term" value="F:zinc ion binding"/>
    <property type="evidence" value="ECO:0007669"/>
    <property type="project" value="UniProtKB-UniRule"/>
</dbReference>
<evidence type="ECO:0000256" key="9">
    <source>
        <dbReference type="PIRSR" id="PIRSR006334-3"/>
    </source>
</evidence>
<dbReference type="InterPro" id="IPR020797">
    <property type="entry name" value="Cytidine_deaminase_bacteria"/>
</dbReference>
<evidence type="ECO:0000256" key="8">
    <source>
        <dbReference type="PIRSR" id="PIRSR006334-2"/>
    </source>
</evidence>
<comment type="subunit">
    <text evidence="2 6">Homodimer.</text>
</comment>
<dbReference type="AlphaFoldDB" id="A0A1H9M3I9"/>
<dbReference type="RefSeq" id="WP_092677888.1">
    <property type="nucleotide sequence ID" value="NZ_FOGC01000013.1"/>
</dbReference>
<evidence type="ECO:0000256" key="3">
    <source>
        <dbReference type="ARBA" id="ARBA00022723"/>
    </source>
</evidence>
<keyword evidence="5 6" id="KW-0862">Zinc</keyword>
<feature type="binding site" evidence="6 8">
    <location>
        <begin position="89"/>
        <end position="91"/>
    </location>
    <ligand>
        <name>substrate</name>
    </ligand>
</feature>
<keyword evidence="4 6" id="KW-0378">Hydrolase</keyword>
<feature type="binding site" evidence="6 9">
    <location>
        <position position="102"/>
    </location>
    <ligand>
        <name>Zn(2+)</name>
        <dbReference type="ChEBI" id="CHEBI:29105"/>
        <note>catalytic</note>
    </ligand>
</feature>
<gene>
    <name evidence="6" type="primary">cdd</name>
    <name evidence="11" type="ORF">SAMN05216522_11360</name>
</gene>
<feature type="domain" description="CMP/dCMP-type deaminase" evidence="10">
    <location>
        <begin position="48"/>
        <end position="168"/>
    </location>
</feature>
<dbReference type="PROSITE" id="PS51747">
    <property type="entry name" value="CYT_DCMP_DEAMINASES_2"/>
    <property type="match status" value="2"/>
</dbReference>
<accession>A0A1H9M3I9</accession>
<evidence type="ECO:0000313" key="12">
    <source>
        <dbReference type="Proteomes" id="UP000242515"/>
    </source>
</evidence>